<feature type="region of interest" description="Disordered" evidence="2">
    <location>
        <begin position="414"/>
        <end position="442"/>
    </location>
</feature>
<comment type="similarity">
    <text evidence="1">Belongs to the SIP5 family.</text>
</comment>
<feature type="region of interest" description="Disordered" evidence="2">
    <location>
        <begin position="301"/>
        <end position="321"/>
    </location>
</feature>
<gene>
    <name evidence="3" type="ORF">AO440_002377</name>
</gene>
<feature type="region of interest" description="Disordered" evidence="2">
    <location>
        <begin position="1"/>
        <end position="86"/>
    </location>
</feature>
<name>A0A0W0CQ81_CANGB</name>
<sequence length="469" mass="52605">MGNVPAKLDQDASSYTGRSTYTDSSSASGVGAFRGAGGTMDETRARGRRTSSLVGNILNGPTSSRNDTTGEVSKKQLSAAKKRGTKERELLKEENAKKLVIKYNETVDGGYLAPHGCYSLDKMDYDSDIVRKLIIERKLAPFYIPLQDFDDSWTKDEVKKIVDALPLHAPFNEHVEEYEDVPVGDLNEPHFDYLIDKKLSKKEQKKMHALIFKARLYRKRLRWQESENNAYLEEKLQNRDNDIPKSSFLPNDDLKYDLYAQGSECPICFLYLPMPLNYSKCCQQPICSECFVQIKRSEPHFPHDEVDPSQPQKDENEKDPNLLISEPANCPYCATPNFSITYTPPTGRKVGIGGQAPNLYKPLGNAGNAPPTYTVSSDDIRPDWETKLNKERVRLARRSANATAIHVSNRLIGPQRTGSFANEDSPGVAGSTDSRSAGVANSTLEELEKQMIDEAIRLSLQDEKRKAKR</sequence>
<comment type="caution">
    <text evidence="3">The sequence shown here is derived from an EMBL/GenBank/DDBJ whole genome shotgun (WGS) entry which is preliminary data.</text>
</comment>
<feature type="compositionally biased region" description="Polar residues" evidence="2">
    <location>
        <begin position="431"/>
        <end position="442"/>
    </location>
</feature>
<accession>A0A0W0CQ81</accession>
<protein>
    <submittedName>
        <fullName evidence="3">Protein SIP5</fullName>
    </submittedName>
</protein>
<dbReference type="VEuPathDB" id="FungiDB:CAGL0I00836g"/>
<feature type="compositionally biased region" description="Basic and acidic residues" evidence="2">
    <location>
        <begin position="301"/>
        <end position="320"/>
    </location>
</feature>
<dbReference type="PANTHER" id="PTHR31315">
    <property type="entry name" value="PROTEIN SIP5"/>
    <property type="match status" value="1"/>
</dbReference>
<dbReference type="PANTHER" id="PTHR31315:SF1">
    <property type="entry name" value="PROTEIN SIP5"/>
    <property type="match status" value="1"/>
</dbReference>
<proteinExistence type="inferred from homology"/>
<dbReference type="AlphaFoldDB" id="A0A0W0CQ81"/>
<evidence type="ECO:0000256" key="2">
    <source>
        <dbReference type="SAM" id="MobiDB-lite"/>
    </source>
</evidence>
<dbReference type="Proteomes" id="UP000054886">
    <property type="component" value="Unassembled WGS sequence"/>
</dbReference>
<dbReference type="InterPro" id="IPR039301">
    <property type="entry name" value="Sip5/DA2"/>
</dbReference>
<evidence type="ECO:0000256" key="1">
    <source>
        <dbReference type="ARBA" id="ARBA00010402"/>
    </source>
</evidence>
<dbReference type="EMBL" id="LLZZ01000112">
    <property type="protein sequence ID" value="KTB05644.1"/>
    <property type="molecule type" value="Genomic_DNA"/>
</dbReference>
<dbReference type="VEuPathDB" id="FungiDB:B1J91_I00836g"/>
<dbReference type="VEuPathDB" id="FungiDB:GVI51_I00649"/>
<feature type="compositionally biased region" description="Polar residues" evidence="2">
    <location>
        <begin position="50"/>
        <end position="71"/>
    </location>
</feature>
<dbReference type="VEuPathDB" id="FungiDB:GWK60_L00649"/>
<reference evidence="3 4" key="1">
    <citation type="submission" date="2015-10" db="EMBL/GenBank/DDBJ databases">
        <title>Draft genomes sequences of Candida glabrata isolates 1A, 1B, 2A, 2B, 3A and 3B.</title>
        <authorList>
            <person name="Haavelsrud O.E."/>
            <person name="Gaustad P."/>
        </authorList>
    </citation>
    <scope>NUCLEOTIDE SEQUENCE [LARGE SCALE GENOMIC DNA]</scope>
    <source>
        <strain evidence="3">910700640</strain>
    </source>
</reference>
<organism evidence="3 4">
    <name type="scientific">Candida glabrata</name>
    <name type="common">Yeast</name>
    <name type="synonym">Torulopsis glabrata</name>
    <dbReference type="NCBI Taxonomy" id="5478"/>
    <lineage>
        <taxon>Eukaryota</taxon>
        <taxon>Fungi</taxon>
        <taxon>Dikarya</taxon>
        <taxon>Ascomycota</taxon>
        <taxon>Saccharomycotina</taxon>
        <taxon>Saccharomycetes</taxon>
        <taxon>Saccharomycetales</taxon>
        <taxon>Saccharomycetaceae</taxon>
        <taxon>Nakaseomyces</taxon>
    </lineage>
</organism>
<dbReference type="CDD" id="cd24139">
    <property type="entry name" value="SIP5-like"/>
    <property type="match status" value="1"/>
</dbReference>
<feature type="compositionally biased region" description="Polar residues" evidence="2">
    <location>
        <begin position="11"/>
        <end position="28"/>
    </location>
</feature>
<evidence type="ECO:0000313" key="4">
    <source>
        <dbReference type="Proteomes" id="UP000054886"/>
    </source>
</evidence>
<dbReference type="GO" id="GO:0005737">
    <property type="term" value="C:cytoplasm"/>
    <property type="evidence" value="ECO:0007669"/>
    <property type="project" value="TreeGrafter"/>
</dbReference>
<evidence type="ECO:0000313" key="3">
    <source>
        <dbReference type="EMBL" id="KTB05644.1"/>
    </source>
</evidence>